<feature type="compositionally biased region" description="Basic and acidic residues" evidence="1">
    <location>
        <begin position="1"/>
        <end position="19"/>
    </location>
</feature>
<proteinExistence type="predicted"/>
<evidence type="ECO:0000313" key="3">
    <source>
        <dbReference type="Proteomes" id="UP000077202"/>
    </source>
</evidence>
<feature type="region of interest" description="Disordered" evidence="1">
    <location>
        <begin position="92"/>
        <end position="112"/>
    </location>
</feature>
<feature type="compositionally biased region" description="Basic residues" evidence="1">
    <location>
        <begin position="92"/>
        <end position="104"/>
    </location>
</feature>
<name>A0A176VMH0_MARPO</name>
<protein>
    <submittedName>
        <fullName evidence="2">Uncharacterized protein</fullName>
    </submittedName>
</protein>
<organism evidence="2 3">
    <name type="scientific">Marchantia polymorpha subsp. ruderalis</name>
    <dbReference type="NCBI Taxonomy" id="1480154"/>
    <lineage>
        <taxon>Eukaryota</taxon>
        <taxon>Viridiplantae</taxon>
        <taxon>Streptophyta</taxon>
        <taxon>Embryophyta</taxon>
        <taxon>Marchantiophyta</taxon>
        <taxon>Marchantiopsida</taxon>
        <taxon>Marchantiidae</taxon>
        <taxon>Marchantiales</taxon>
        <taxon>Marchantiaceae</taxon>
        <taxon>Marchantia</taxon>
    </lineage>
</organism>
<keyword evidence="3" id="KW-1185">Reference proteome</keyword>
<accession>A0A176VMH0</accession>
<dbReference type="AlphaFoldDB" id="A0A176VMH0"/>
<feature type="region of interest" description="Disordered" evidence="1">
    <location>
        <begin position="1"/>
        <end position="57"/>
    </location>
</feature>
<reference evidence="2" key="1">
    <citation type="submission" date="2016-03" db="EMBL/GenBank/DDBJ databases">
        <title>Mechanisms controlling the formation of the plant cell surface in tip-growing cells are functionally conserved among land plants.</title>
        <authorList>
            <person name="Honkanen S."/>
            <person name="Jones V.A."/>
            <person name="Morieri G."/>
            <person name="Champion C."/>
            <person name="Hetherington A.J."/>
            <person name="Kelly S."/>
            <person name="Saint-Marcoux D."/>
            <person name="Proust H."/>
            <person name="Prescott H."/>
            <person name="Dolan L."/>
        </authorList>
    </citation>
    <scope>NUCLEOTIDE SEQUENCE [LARGE SCALE GENOMIC DNA]</scope>
    <source>
        <tissue evidence="2">Whole gametophyte</tissue>
    </source>
</reference>
<evidence type="ECO:0000256" key="1">
    <source>
        <dbReference type="SAM" id="MobiDB-lite"/>
    </source>
</evidence>
<sequence>MGLLTKEEEKQFPKKREILAIESSEETEEKNTVQPKVPPQRTARKPLKVDMLSTRKRPKRRLAKRLKIIADDEEDQRLKSRMAETEIMRIRQSRTRARPKKKANRERVVSNSLDSSVAKTDVVALTIDEEKKDEPTLQVLEGGPSVTRYMGSEDLPPPKTSEELVKELTLSDEILEQIVAHVGRTMGDITDIFQLRHLMKKKK</sequence>
<dbReference type="EMBL" id="LVLJ01003416">
    <property type="protein sequence ID" value="OAE21532.1"/>
    <property type="molecule type" value="Genomic_DNA"/>
</dbReference>
<comment type="caution">
    <text evidence="2">The sequence shown here is derived from an EMBL/GenBank/DDBJ whole genome shotgun (WGS) entry which is preliminary data.</text>
</comment>
<dbReference type="Proteomes" id="UP000077202">
    <property type="component" value="Unassembled WGS sequence"/>
</dbReference>
<gene>
    <name evidence="2" type="ORF">AXG93_3088s1020</name>
</gene>
<evidence type="ECO:0000313" key="2">
    <source>
        <dbReference type="EMBL" id="OAE21532.1"/>
    </source>
</evidence>